<dbReference type="KEGG" id="gsn:YC6258_04390"/>
<organism evidence="2 3">
    <name type="scientific">Gynuella sunshinyii YC6258</name>
    <dbReference type="NCBI Taxonomy" id="1445510"/>
    <lineage>
        <taxon>Bacteria</taxon>
        <taxon>Pseudomonadati</taxon>
        <taxon>Pseudomonadota</taxon>
        <taxon>Gammaproteobacteria</taxon>
        <taxon>Oceanospirillales</taxon>
        <taxon>Saccharospirillaceae</taxon>
        <taxon>Gynuella</taxon>
    </lineage>
</organism>
<name>A0A0C5VP36_9GAMM</name>
<dbReference type="Proteomes" id="UP000032266">
    <property type="component" value="Chromosome"/>
</dbReference>
<evidence type="ECO:0000313" key="2">
    <source>
        <dbReference type="EMBL" id="AJQ96422.1"/>
    </source>
</evidence>
<gene>
    <name evidence="2" type="ORF">YC6258_04390</name>
</gene>
<dbReference type="EMBL" id="CP007142">
    <property type="protein sequence ID" value="AJQ96422.1"/>
    <property type="molecule type" value="Genomic_DNA"/>
</dbReference>
<dbReference type="Pfam" id="PF04273">
    <property type="entry name" value="BLH_phosphatase"/>
    <property type="match status" value="1"/>
</dbReference>
<feature type="domain" description="Beta-lactamase hydrolase-like protein phosphatase-like" evidence="1">
    <location>
        <begin position="3"/>
        <end position="108"/>
    </location>
</feature>
<dbReference type="Gene3D" id="3.90.190.10">
    <property type="entry name" value="Protein tyrosine phosphatase superfamily"/>
    <property type="match status" value="1"/>
</dbReference>
<evidence type="ECO:0000313" key="3">
    <source>
        <dbReference type="Proteomes" id="UP000032266"/>
    </source>
</evidence>
<dbReference type="AlphaFoldDB" id="A0A0C5VP36"/>
<dbReference type="RefSeq" id="WP_044618430.1">
    <property type="nucleotide sequence ID" value="NZ_CP007142.1"/>
</dbReference>
<evidence type="ECO:0000259" key="1">
    <source>
        <dbReference type="Pfam" id="PF04273"/>
    </source>
</evidence>
<sequence length="109" mass="11588">MELKYLTDTFAVTGQITVADVTQLSAADFTAVVCNRPDAEEPGQPLSADIAMACENAGLDFLYIPMNGPNYSAADVSRLKEVLSANKGKVLGFCRTGNRSSILWNAAQG</sequence>
<dbReference type="InterPro" id="IPR029021">
    <property type="entry name" value="Prot-tyrosine_phosphatase-like"/>
</dbReference>
<accession>A0A0C5VP36</accession>
<dbReference type="OrthoDB" id="9802771at2"/>
<reference evidence="2 3" key="1">
    <citation type="submission" date="2014-01" db="EMBL/GenBank/DDBJ databases">
        <title>Full genme sequencing of cellulolytic bacterium Gynuella sunshinyii YC6258T gen. nov., sp. nov.</title>
        <authorList>
            <person name="Khan H."/>
            <person name="Chung E.J."/>
            <person name="Chung Y.R."/>
        </authorList>
    </citation>
    <scope>NUCLEOTIDE SEQUENCE [LARGE SCALE GENOMIC DNA]</scope>
    <source>
        <strain evidence="2 3">YC6258</strain>
    </source>
</reference>
<dbReference type="GO" id="GO:0016787">
    <property type="term" value="F:hydrolase activity"/>
    <property type="evidence" value="ECO:0007669"/>
    <property type="project" value="InterPro"/>
</dbReference>
<keyword evidence="3" id="KW-1185">Reference proteome</keyword>
<dbReference type="HOGENOM" id="CLU_105726_3_1_6"/>
<dbReference type="STRING" id="1445510.YC6258_04390"/>
<proteinExistence type="predicted"/>
<dbReference type="NCBIfam" id="TIGR01244">
    <property type="entry name" value="TIGR01244 family sulfur transferase"/>
    <property type="match status" value="1"/>
</dbReference>
<dbReference type="InterPro" id="IPR005939">
    <property type="entry name" value="BLH_phosphatase-like"/>
</dbReference>
<protein>
    <recommendedName>
        <fullName evidence="1">Beta-lactamase hydrolase-like protein phosphatase-like domain-containing protein</fullName>
    </recommendedName>
</protein>